<dbReference type="EMBL" id="LBIC01000004">
    <property type="protein sequence ID" value="KKW92196.1"/>
    <property type="molecule type" value="Genomic_DNA"/>
</dbReference>
<evidence type="ECO:0000313" key="3">
    <source>
        <dbReference type="EMBL" id="KKW92196.1"/>
    </source>
</evidence>
<comment type="caution">
    <text evidence="3">The sequence shown here is derived from an EMBL/GenBank/DDBJ whole genome shotgun (WGS) entry which is preliminary data.</text>
</comment>
<feature type="region of interest" description="Disordered" evidence="1">
    <location>
        <begin position="175"/>
        <end position="203"/>
    </location>
</feature>
<evidence type="ECO:0008006" key="5">
    <source>
        <dbReference type="Google" id="ProtNLM"/>
    </source>
</evidence>
<proteinExistence type="predicted"/>
<evidence type="ECO:0000313" key="4">
    <source>
        <dbReference type="Proteomes" id="UP000033874"/>
    </source>
</evidence>
<gene>
    <name evidence="3" type="ORF">YP76_09635</name>
</gene>
<dbReference type="PATRIC" id="fig|56193.3.peg.1996"/>
<keyword evidence="2" id="KW-0732">Signal</keyword>
<keyword evidence="4" id="KW-1185">Reference proteome</keyword>
<dbReference type="AlphaFoldDB" id="A0A0M3ATE2"/>
<feature type="signal peptide" evidence="2">
    <location>
        <begin position="1"/>
        <end position="31"/>
    </location>
</feature>
<dbReference type="RefSeq" id="WP_046763401.1">
    <property type="nucleotide sequence ID" value="NZ_LBIC01000004.1"/>
</dbReference>
<dbReference type="STRING" id="56193.YP76_09635"/>
<evidence type="ECO:0000256" key="1">
    <source>
        <dbReference type="SAM" id="MobiDB-lite"/>
    </source>
</evidence>
<feature type="chain" id="PRO_5005650585" description="TrbI/VirB10 family protein" evidence="2">
    <location>
        <begin position="32"/>
        <end position="203"/>
    </location>
</feature>
<dbReference type="Proteomes" id="UP000033874">
    <property type="component" value="Unassembled WGS sequence"/>
</dbReference>
<sequence length="203" mass="21236">MTRIALPKYRARRLALIAMALSLGSAFPAFAQYAILPEGMAIPLQTREDISSKSARTGDEVELAVAKPVTIGGVVVLPAGTSAVGEVTRARDNGLLGRSGKLDIRVDRLKVGQLDIPVRGQRNAKGKSGTLGSVGAGIVFLPLAILVRGKDVKLPAGTVFDVYVDQEVHIPTTTPAIMPEAAPPAQSPASPIRSVDPNEALTQ</sequence>
<name>A0A0M3ATE2_9SPHN</name>
<accession>A0A0M3ATE2</accession>
<reference evidence="3 4" key="1">
    <citation type="submission" date="2015-04" db="EMBL/GenBank/DDBJ databases">
        <title>Genome sequence of aromatic hydrocarbons-degrading Sphingobium chungbukense DJ77.</title>
        <authorList>
            <person name="Kim Y.-C."/>
            <person name="Chae J.-C."/>
        </authorList>
    </citation>
    <scope>NUCLEOTIDE SEQUENCE [LARGE SCALE GENOMIC DNA]</scope>
    <source>
        <strain evidence="3 4">DJ77</strain>
    </source>
</reference>
<evidence type="ECO:0000256" key="2">
    <source>
        <dbReference type="SAM" id="SignalP"/>
    </source>
</evidence>
<organism evidence="3 4">
    <name type="scientific">Sphingobium chungbukense</name>
    <dbReference type="NCBI Taxonomy" id="56193"/>
    <lineage>
        <taxon>Bacteria</taxon>
        <taxon>Pseudomonadati</taxon>
        <taxon>Pseudomonadota</taxon>
        <taxon>Alphaproteobacteria</taxon>
        <taxon>Sphingomonadales</taxon>
        <taxon>Sphingomonadaceae</taxon>
        <taxon>Sphingobium</taxon>
    </lineage>
</organism>
<protein>
    <recommendedName>
        <fullName evidence="5">TrbI/VirB10 family protein</fullName>
    </recommendedName>
</protein>